<sequence>MSRNHPLSSQPAVQEADLLDYAEILYGDATIPSLPINQAREIAQAAETKKTITVYERASQLELLSRLESAYALTSPMPQDVLGRFGLVQKRCDMPNNTFRDVLIYRAGYHMTRLDRLFIEKLRESAKRVLPE</sequence>
<evidence type="ECO:0008006" key="2">
    <source>
        <dbReference type="Google" id="ProtNLM"/>
    </source>
</evidence>
<reference evidence="1" key="1">
    <citation type="submission" date="2019-08" db="EMBL/GenBank/DDBJ databases">
        <authorList>
            <person name="Kucharzyk K."/>
            <person name="Murdoch R.W."/>
            <person name="Higgins S."/>
            <person name="Loffler F."/>
        </authorList>
    </citation>
    <scope>NUCLEOTIDE SEQUENCE</scope>
</reference>
<dbReference type="EMBL" id="VSSQ01064205">
    <property type="protein sequence ID" value="MPN17160.1"/>
    <property type="molecule type" value="Genomic_DNA"/>
</dbReference>
<dbReference type="SUPFAM" id="SSF53850">
    <property type="entry name" value="Periplasmic binding protein-like II"/>
    <property type="match status" value="1"/>
</dbReference>
<accession>A0A645FTB8</accession>
<name>A0A645FTB8_9ZZZZ</name>
<gene>
    <name evidence="1" type="ORF">SDC9_164510</name>
</gene>
<comment type="caution">
    <text evidence="1">The sequence shown here is derived from an EMBL/GenBank/DDBJ whole genome shotgun (WGS) entry which is preliminary data.</text>
</comment>
<dbReference type="AlphaFoldDB" id="A0A645FTB8"/>
<proteinExistence type="predicted"/>
<protein>
    <recommendedName>
        <fullName evidence="2">LysR substrate-binding domain-containing protein</fullName>
    </recommendedName>
</protein>
<organism evidence="1">
    <name type="scientific">bioreactor metagenome</name>
    <dbReference type="NCBI Taxonomy" id="1076179"/>
    <lineage>
        <taxon>unclassified sequences</taxon>
        <taxon>metagenomes</taxon>
        <taxon>ecological metagenomes</taxon>
    </lineage>
</organism>
<evidence type="ECO:0000313" key="1">
    <source>
        <dbReference type="EMBL" id="MPN17160.1"/>
    </source>
</evidence>